<evidence type="ECO:0000256" key="4">
    <source>
        <dbReference type="SAM" id="MobiDB-lite"/>
    </source>
</evidence>
<feature type="transmembrane region" description="Helical" evidence="5">
    <location>
        <begin position="320"/>
        <end position="341"/>
    </location>
</feature>
<feature type="transmembrane region" description="Helical" evidence="5">
    <location>
        <begin position="139"/>
        <end position="160"/>
    </location>
</feature>
<feature type="transmembrane region" description="Helical" evidence="5">
    <location>
        <begin position="353"/>
        <end position="376"/>
    </location>
</feature>
<feature type="transmembrane region" description="Helical" evidence="5">
    <location>
        <begin position="232"/>
        <end position="255"/>
    </location>
</feature>
<name>A0ABX8UXI4_9BURK</name>
<evidence type="ECO:0000256" key="2">
    <source>
        <dbReference type="ARBA" id="ARBA00022989"/>
    </source>
</evidence>
<evidence type="ECO:0000313" key="8">
    <source>
        <dbReference type="Proteomes" id="UP000826462"/>
    </source>
</evidence>
<dbReference type="CDD" id="cd06180">
    <property type="entry name" value="MFS_YjiJ"/>
    <property type="match status" value="1"/>
</dbReference>
<keyword evidence="2 5" id="KW-1133">Transmembrane helix</keyword>
<reference evidence="7 8" key="1">
    <citation type="submission" date="2021-07" db="EMBL/GenBank/DDBJ databases">
        <title>Paraburkholderia edwinii protects Aspergillus sp. from phenazines by acting as a toxin sponge.</title>
        <authorList>
            <person name="Dahlstrom K.M."/>
            <person name="Newman D.K."/>
        </authorList>
    </citation>
    <scope>NUCLEOTIDE SEQUENCE [LARGE SCALE GENOMIC DNA]</scope>
    <source>
        <strain evidence="7 8">Pe01</strain>
    </source>
</reference>
<organism evidence="7 8">
    <name type="scientific">Paraburkholderia edwinii</name>
    <dbReference type="NCBI Taxonomy" id="2861782"/>
    <lineage>
        <taxon>Bacteria</taxon>
        <taxon>Pseudomonadati</taxon>
        <taxon>Pseudomonadota</taxon>
        <taxon>Betaproteobacteria</taxon>
        <taxon>Burkholderiales</taxon>
        <taxon>Burkholderiaceae</taxon>
        <taxon>Paraburkholderia</taxon>
    </lineage>
</organism>
<sequence length="402" mass="41589">MENTMGRAPGTRTLEAVAGALVLAIGMGFGRFSFTGMYPLMVHDGVIDVTAGSVAASANYAGYLLGAILMSRFRHGHAARLCQLSMIGTIACLALLSLHLSPSLIAVVRFVAGAVSAVALVAASIWLLHVVGHHHGAPLLFAGVGLGIVVSAEIIAIGAAEHFNSAALWALLAAAALLLSAMAWPRLSARDADDDAEPDNDCDHDNQHEASASASTEARGKNAARHRSGPNAYILVALYGLAGFGYIVTATYLPLLVKDAVPGINPVHIWAAFGLGAVPSCFLWHWLNHRFGSRRSMALNLLVQAAGVMLPVLAESASTFLASALLVGGTFVGTVTIAMPVARQIASTVRFNIMATMTAAYGVGQILGPLVSTALFARTHSFEQPLIAAGVALIAAAALACK</sequence>
<keyword evidence="8" id="KW-1185">Reference proteome</keyword>
<dbReference type="EMBL" id="CP080096">
    <property type="protein sequence ID" value="QYD73601.1"/>
    <property type="molecule type" value="Genomic_DNA"/>
</dbReference>
<evidence type="ECO:0000259" key="6">
    <source>
        <dbReference type="PROSITE" id="PS50850"/>
    </source>
</evidence>
<dbReference type="InterPro" id="IPR020846">
    <property type="entry name" value="MFS_dom"/>
</dbReference>
<gene>
    <name evidence="7" type="ORF">KZJ38_28740</name>
</gene>
<protein>
    <submittedName>
        <fullName evidence="7">YbfB/YjiJ family MFS transporter</fullName>
    </submittedName>
</protein>
<dbReference type="Pfam" id="PF06779">
    <property type="entry name" value="MFS_4"/>
    <property type="match status" value="1"/>
</dbReference>
<evidence type="ECO:0000313" key="7">
    <source>
        <dbReference type="EMBL" id="QYD73601.1"/>
    </source>
</evidence>
<keyword evidence="1 5" id="KW-0812">Transmembrane</keyword>
<proteinExistence type="predicted"/>
<feature type="domain" description="Major facilitator superfamily (MFS) profile" evidence="6">
    <location>
        <begin position="231"/>
        <end position="402"/>
    </location>
</feature>
<dbReference type="PANTHER" id="PTHR23537">
    <property type="match status" value="1"/>
</dbReference>
<feature type="transmembrane region" description="Helical" evidence="5">
    <location>
        <begin position="46"/>
        <end position="69"/>
    </location>
</feature>
<feature type="transmembrane region" description="Helical" evidence="5">
    <location>
        <begin position="166"/>
        <end position="184"/>
    </location>
</feature>
<feature type="region of interest" description="Disordered" evidence="4">
    <location>
        <begin position="192"/>
        <end position="224"/>
    </location>
</feature>
<dbReference type="PANTHER" id="PTHR23537:SF1">
    <property type="entry name" value="SUGAR TRANSPORTER"/>
    <property type="match status" value="1"/>
</dbReference>
<evidence type="ECO:0000256" key="1">
    <source>
        <dbReference type="ARBA" id="ARBA00022692"/>
    </source>
</evidence>
<feature type="transmembrane region" description="Helical" evidence="5">
    <location>
        <begin position="267"/>
        <end position="286"/>
    </location>
</feature>
<evidence type="ECO:0000256" key="3">
    <source>
        <dbReference type="ARBA" id="ARBA00023136"/>
    </source>
</evidence>
<dbReference type="InterPro" id="IPR010645">
    <property type="entry name" value="MFS_4"/>
</dbReference>
<dbReference type="SUPFAM" id="SSF103473">
    <property type="entry name" value="MFS general substrate transporter"/>
    <property type="match status" value="1"/>
</dbReference>
<keyword evidence="3 5" id="KW-0472">Membrane</keyword>
<feature type="transmembrane region" description="Helical" evidence="5">
    <location>
        <begin position="298"/>
        <end position="314"/>
    </location>
</feature>
<dbReference type="PROSITE" id="PS50850">
    <property type="entry name" value="MFS"/>
    <property type="match status" value="1"/>
</dbReference>
<accession>A0ABX8UXI4</accession>
<feature type="transmembrane region" description="Helical" evidence="5">
    <location>
        <begin position="12"/>
        <end position="34"/>
    </location>
</feature>
<evidence type="ECO:0000256" key="5">
    <source>
        <dbReference type="SAM" id="Phobius"/>
    </source>
</evidence>
<feature type="transmembrane region" description="Helical" evidence="5">
    <location>
        <begin position="382"/>
        <end position="401"/>
    </location>
</feature>
<dbReference type="Proteomes" id="UP000826462">
    <property type="component" value="Chromosome 2"/>
</dbReference>
<feature type="transmembrane region" description="Helical" evidence="5">
    <location>
        <begin position="81"/>
        <end position="100"/>
    </location>
</feature>
<dbReference type="Gene3D" id="1.20.1250.20">
    <property type="entry name" value="MFS general substrate transporter like domains"/>
    <property type="match status" value="1"/>
</dbReference>
<dbReference type="InterPro" id="IPR036259">
    <property type="entry name" value="MFS_trans_sf"/>
</dbReference>
<feature type="transmembrane region" description="Helical" evidence="5">
    <location>
        <begin position="106"/>
        <end position="127"/>
    </location>
</feature>